<evidence type="ECO:0000256" key="2">
    <source>
        <dbReference type="ARBA" id="ARBA00005887"/>
    </source>
</evidence>
<keyword evidence="6 8" id="KW-0472">Membrane</keyword>
<evidence type="ECO:0000256" key="7">
    <source>
        <dbReference type="ARBA" id="ARBA00023177"/>
    </source>
</evidence>
<feature type="transmembrane region" description="Helical" evidence="8">
    <location>
        <begin position="194"/>
        <end position="212"/>
    </location>
</feature>
<dbReference type="GeneID" id="54281275"/>
<dbReference type="SUPFAM" id="SSF111352">
    <property type="entry name" value="Ammonium transporter"/>
    <property type="match status" value="1"/>
</dbReference>
<dbReference type="PROSITE" id="PS01219">
    <property type="entry name" value="AMMONIUM_TRANSP"/>
    <property type="match status" value="1"/>
</dbReference>
<feature type="transmembrane region" description="Helical" evidence="8">
    <location>
        <begin position="349"/>
        <end position="375"/>
    </location>
</feature>
<evidence type="ECO:0000256" key="4">
    <source>
        <dbReference type="ARBA" id="ARBA00022692"/>
    </source>
</evidence>
<dbReference type="Pfam" id="PF00909">
    <property type="entry name" value="Ammonium_transp"/>
    <property type="match status" value="1"/>
</dbReference>
<feature type="transmembrane region" description="Helical" evidence="8">
    <location>
        <begin position="126"/>
        <end position="146"/>
    </location>
</feature>
<dbReference type="AlphaFoldDB" id="A0A6A5XBT8"/>
<keyword evidence="3 8" id="KW-0813">Transport</keyword>
<dbReference type="GO" id="GO:0008519">
    <property type="term" value="F:ammonium channel activity"/>
    <property type="evidence" value="ECO:0007669"/>
    <property type="project" value="InterPro"/>
</dbReference>
<feature type="domain" description="Ammonium transporter AmtB-like" evidence="9">
    <location>
        <begin position="41"/>
        <end position="441"/>
    </location>
</feature>
<reference evidence="10" key="1">
    <citation type="journal article" date="2020" name="Stud. Mycol.">
        <title>101 Dothideomycetes genomes: a test case for predicting lifestyles and emergence of pathogens.</title>
        <authorList>
            <person name="Haridas S."/>
            <person name="Albert R."/>
            <person name="Binder M."/>
            <person name="Bloem J."/>
            <person name="Labutti K."/>
            <person name="Salamov A."/>
            <person name="Andreopoulos B."/>
            <person name="Baker S."/>
            <person name="Barry K."/>
            <person name="Bills G."/>
            <person name="Bluhm B."/>
            <person name="Cannon C."/>
            <person name="Castanera R."/>
            <person name="Culley D."/>
            <person name="Daum C."/>
            <person name="Ezra D."/>
            <person name="Gonzalez J."/>
            <person name="Henrissat B."/>
            <person name="Kuo A."/>
            <person name="Liang C."/>
            <person name="Lipzen A."/>
            <person name="Lutzoni F."/>
            <person name="Magnuson J."/>
            <person name="Mondo S."/>
            <person name="Nolan M."/>
            <person name="Ohm R."/>
            <person name="Pangilinan J."/>
            <person name="Park H.-J."/>
            <person name="Ramirez L."/>
            <person name="Alfaro M."/>
            <person name="Sun H."/>
            <person name="Tritt A."/>
            <person name="Yoshinaga Y."/>
            <person name="Zwiers L.-H."/>
            <person name="Turgeon B."/>
            <person name="Goodwin S."/>
            <person name="Spatafora J."/>
            <person name="Crous P."/>
            <person name="Grigoriev I."/>
        </authorList>
    </citation>
    <scope>NUCLEOTIDE SEQUENCE</scope>
    <source>
        <strain evidence="10">CBS 175.79</strain>
    </source>
</reference>
<name>A0A6A5XBT8_9PLEO</name>
<dbReference type="InterPro" id="IPR024041">
    <property type="entry name" value="NH4_transpt_AmtB-like_dom"/>
</dbReference>
<dbReference type="EMBL" id="ML978076">
    <property type="protein sequence ID" value="KAF2010363.1"/>
    <property type="molecule type" value="Genomic_DNA"/>
</dbReference>
<comment type="similarity">
    <text evidence="2 8">Belongs to the ammonia transporter channel (TC 1.A.11.2) family.</text>
</comment>
<evidence type="ECO:0000256" key="1">
    <source>
        <dbReference type="ARBA" id="ARBA00004141"/>
    </source>
</evidence>
<accession>A0A6A5XBT8</accession>
<protein>
    <recommendedName>
        <fullName evidence="8">Ammonium transporter</fullName>
    </recommendedName>
</protein>
<dbReference type="PANTHER" id="PTHR43029">
    <property type="entry name" value="AMMONIUM TRANSPORTER MEP2"/>
    <property type="match status" value="1"/>
</dbReference>
<evidence type="ECO:0000259" key="9">
    <source>
        <dbReference type="Pfam" id="PF00909"/>
    </source>
</evidence>
<dbReference type="NCBIfam" id="TIGR00836">
    <property type="entry name" value="amt"/>
    <property type="match status" value="1"/>
</dbReference>
<feature type="transmembrane region" description="Helical" evidence="8">
    <location>
        <begin position="263"/>
        <end position="284"/>
    </location>
</feature>
<dbReference type="RefSeq" id="XP_033378702.1">
    <property type="nucleotide sequence ID" value="XM_033523878.1"/>
</dbReference>
<sequence>MEAPAAPTPITAWPEYDQQPTGGDVFTQDLNAPYDKGDLCWILICASLCWYAIGFLYAGMHRRKAALTMIFQSLFCACACGIQFWVYGYSLYQSHTTGPFIGDLSLAGLHNVLAYPSLANPDIPDILYACFGFTFVTATAMILAGAMLERGRLLPSMIFLLCWTTFVYYVLAYFEWNPNGWLYKLGVYDFAGSGPVHIASGFSALAWSLMLGRRKDPHNESHHPRIPHFKPHNPFLVGLGTILIWLGWFSFNGASTANLSLRSIYVVVNTNLAACGGGIAWVLVEYAFSRKFSIVGFCSGIIAGLVGITPAAGFVPVYVAALIGALTSITSFFTVRYKHILTIDEGLDIFAIHGVGGFVGDILTGFFATSSIPALDGVNNAYAGGWWDHNWKQMGYQLAAATTCAAWSFVISIILLFIIDKIPGLHLRASEEEEVRGLDEKYFSDCWGDVPVLEGYGGITGSGRLAGGGDGSVRSGEAVPVVAAKMD</sequence>
<evidence type="ECO:0000256" key="3">
    <source>
        <dbReference type="ARBA" id="ARBA00022448"/>
    </source>
</evidence>
<organism evidence="10 11">
    <name type="scientific">Aaosphaeria arxii CBS 175.79</name>
    <dbReference type="NCBI Taxonomy" id="1450172"/>
    <lineage>
        <taxon>Eukaryota</taxon>
        <taxon>Fungi</taxon>
        <taxon>Dikarya</taxon>
        <taxon>Ascomycota</taxon>
        <taxon>Pezizomycotina</taxon>
        <taxon>Dothideomycetes</taxon>
        <taxon>Pleosporomycetidae</taxon>
        <taxon>Pleosporales</taxon>
        <taxon>Pleosporales incertae sedis</taxon>
        <taxon>Aaosphaeria</taxon>
    </lineage>
</organism>
<comment type="subcellular location">
    <subcellularLocation>
        <location evidence="8">Cell membrane</location>
        <topology evidence="8">Multi-pass membrane protein</topology>
    </subcellularLocation>
    <subcellularLocation>
        <location evidence="1">Membrane</location>
        <topology evidence="1">Multi-pass membrane protein</topology>
    </subcellularLocation>
</comment>
<dbReference type="GO" id="GO:0005886">
    <property type="term" value="C:plasma membrane"/>
    <property type="evidence" value="ECO:0007669"/>
    <property type="project" value="UniProtKB-SubCell"/>
</dbReference>
<dbReference type="PANTHER" id="PTHR43029:SF15">
    <property type="entry name" value="AMMONIUM TRANSPORTER"/>
    <property type="match status" value="1"/>
</dbReference>
<evidence type="ECO:0000313" key="10">
    <source>
        <dbReference type="EMBL" id="KAF2010363.1"/>
    </source>
</evidence>
<evidence type="ECO:0000256" key="8">
    <source>
        <dbReference type="RuleBase" id="RU362002"/>
    </source>
</evidence>
<feature type="transmembrane region" description="Helical" evidence="8">
    <location>
        <begin position="153"/>
        <end position="174"/>
    </location>
</feature>
<dbReference type="FunFam" id="1.10.3430.10:FF:000011">
    <property type="entry name" value="Ammonium transporter"/>
    <property type="match status" value="1"/>
</dbReference>
<feature type="transmembrane region" description="Helical" evidence="8">
    <location>
        <begin position="291"/>
        <end position="311"/>
    </location>
</feature>
<dbReference type="InterPro" id="IPR029020">
    <property type="entry name" value="Ammonium/urea_transptr"/>
</dbReference>
<dbReference type="OrthoDB" id="534912at2759"/>
<keyword evidence="5 8" id="KW-1133">Transmembrane helix</keyword>
<evidence type="ECO:0000256" key="5">
    <source>
        <dbReference type="ARBA" id="ARBA00022989"/>
    </source>
</evidence>
<dbReference type="InterPro" id="IPR001905">
    <property type="entry name" value="Ammonium_transpt"/>
</dbReference>
<keyword evidence="7 8" id="KW-0924">Ammonia transport</keyword>
<dbReference type="Gene3D" id="1.10.3430.10">
    <property type="entry name" value="Ammonium transporter AmtB like domains"/>
    <property type="match status" value="1"/>
</dbReference>
<feature type="transmembrane region" description="Helical" evidence="8">
    <location>
        <begin position="233"/>
        <end position="251"/>
    </location>
</feature>
<keyword evidence="4 8" id="KW-0812">Transmembrane</keyword>
<feature type="transmembrane region" description="Helical" evidence="8">
    <location>
        <begin position="317"/>
        <end position="337"/>
    </location>
</feature>
<gene>
    <name evidence="10" type="ORF">BU24DRAFT_356040</name>
</gene>
<evidence type="ECO:0000313" key="11">
    <source>
        <dbReference type="Proteomes" id="UP000799778"/>
    </source>
</evidence>
<feature type="transmembrane region" description="Helical" evidence="8">
    <location>
        <begin position="65"/>
        <end position="86"/>
    </location>
</feature>
<keyword evidence="11" id="KW-1185">Reference proteome</keyword>
<dbReference type="Proteomes" id="UP000799778">
    <property type="component" value="Unassembled WGS sequence"/>
</dbReference>
<feature type="transmembrane region" description="Helical" evidence="8">
    <location>
        <begin position="39"/>
        <end position="58"/>
    </location>
</feature>
<proteinExistence type="inferred from homology"/>
<dbReference type="InterPro" id="IPR018047">
    <property type="entry name" value="Ammonium_transpt_CS"/>
</dbReference>
<evidence type="ECO:0000256" key="6">
    <source>
        <dbReference type="ARBA" id="ARBA00023136"/>
    </source>
</evidence>
<feature type="transmembrane region" description="Helical" evidence="8">
    <location>
        <begin position="395"/>
        <end position="419"/>
    </location>
</feature>